<dbReference type="Proteomes" id="UP001079657">
    <property type="component" value="Unassembled WGS sequence"/>
</dbReference>
<dbReference type="InterPro" id="IPR003959">
    <property type="entry name" value="ATPase_AAA_core"/>
</dbReference>
<dbReference type="CDD" id="cd00267">
    <property type="entry name" value="ABC_ATPase"/>
    <property type="match status" value="1"/>
</dbReference>
<gene>
    <name evidence="2" type="ORF">OXH55_11320</name>
</gene>
<evidence type="ECO:0000259" key="1">
    <source>
        <dbReference type="Pfam" id="PF13304"/>
    </source>
</evidence>
<feature type="domain" description="ATPase AAA-type core" evidence="1">
    <location>
        <begin position="45"/>
        <end position="399"/>
    </location>
</feature>
<dbReference type="EMBL" id="JAPQES010000004">
    <property type="protein sequence ID" value="MCY6371226.1"/>
    <property type="molecule type" value="Genomic_DNA"/>
</dbReference>
<reference evidence="2" key="1">
    <citation type="submission" date="2022-12" db="EMBL/GenBank/DDBJ databases">
        <authorList>
            <person name="Wang J."/>
        </authorList>
    </citation>
    <scope>NUCLEOTIDE SEQUENCE</scope>
    <source>
        <strain evidence="2">HY-42-06</strain>
    </source>
</reference>
<dbReference type="InterPro" id="IPR027417">
    <property type="entry name" value="P-loop_NTPase"/>
</dbReference>
<sequence length="460" mass="53963">MLVRFNVGNFLSFKEIQEFSLIKGKVKNKSDRLYDNGKIKLLKFSSIFGANASGKSNLVKAIKYAQATILKGKINNRHISSFKLDQSYKNKNSYFEFEIVINNKNYSYGFEMNIHKKQFVSEWLIELYSNNSEKNIFTRDILNGQFKSDLLIKTAGLKTKFDVYSDDLKNNKDILFINEMNNRAKSELYKSKNELSIFKDVYNWFAEKLDVNYPDRPISDYSYFRDSNNKEDICRVIKGFGTGISNFQIKHSSLEQVSDKLPKKLLSQLQNDLEELKHLRDIRDIRDKNKHLSTITIRANEMYFMITLDETNQIDVTTIVFNHGNNVEFDFNEESDGTRRILDLIEILFASDEKIYVIDELDRSLHPQLTYKFVEEFLKQANKKNIQLIITTHEARLLDFGLVRQDEIWLSNKNIKGETELYSLDEYNVRFDQKIEKAYLEGRYGGVPIFSSIFPIKKED</sequence>
<dbReference type="PANTHER" id="PTHR40396">
    <property type="entry name" value="ATPASE-LIKE PROTEIN"/>
    <property type="match status" value="1"/>
</dbReference>
<name>A0ABT4CQ87_9CLOT</name>
<dbReference type="RefSeq" id="WP_268050097.1">
    <property type="nucleotide sequence ID" value="NZ_JAPQES010000004.1"/>
</dbReference>
<dbReference type="Pfam" id="PF13304">
    <property type="entry name" value="AAA_21"/>
    <property type="match status" value="1"/>
</dbReference>
<dbReference type="Gene3D" id="3.40.50.300">
    <property type="entry name" value="P-loop containing nucleotide triphosphate hydrolases"/>
    <property type="match status" value="2"/>
</dbReference>
<organism evidence="2 3">
    <name type="scientific">Clostridium ganghwense</name>
    <dbReference type="NCBI Taxonomy" id="312089"/>
    <lineage>
        <taxon>Bacteria</taxon>
        <taxon>Bacillati</taxon>
        <taxon>Bacillota</taxon>
        <taxon>Clostridia</taxon>
        <taxon>Eubacteriales</taxon>
        <taxon>Clostridiaceae</taxon>
        <taxon>Clostridium</taxon>
    </lineage>
</organism>
<dbReference type="SUPFAM" id="SSF52540">
    <property type="entry name" value="P-loop containing nucleoside triphosphate hydrolases"/>
    <property type="match status" value="1"/>
</dbReference>
<dbReference type="PANTHER" id="PTHR40396:SF1">
    <property type="entry name" value="ATPASE AAA-TYPE CORE DOMAIN-CONTAINING PROTEIN"/>
    <property type="match status" value="1"/>
</dbReference>
<comment type="caution">
    <text evidence="2">The sequence shown here is derived from an EMBL/GenBank/DDBJ whole genome shotgun (WGS) entry which is preliminary data.</text>
</comment>
<keyword evidence="3" id="KW-1185">Reference proteome</keyword>
<proteinExistence type="predicted"/>
<evidence type="ECO:0000313" key="2">
    <source>
        <dbReference type="EMBL" id="MCY6371226.1"/>
    </source>
</evidence>
<protein>
    <submittedName>
        <fullName evidence="2">ATP/GTP-binding protein</fullName>
    </submittedName>
</protein>
<evidence type="ECO:0000313" key="3">
    <source>
        <dbReference type="Proteomes" id="UP001079657"/>
    </source>
</evidence>
<accession>A0ABT4CQ87</accession>